<dbReference type="OrthoDB" id="5401902at2759"/>
<feature type="region of interest" description="Disordered" evidence="1">
    <location>
        <begin position="225"/>
        <end position="247"/>
    </location>
</feature>
<feature type="compositionally biased region" description="Basic and acidic residues" evidence="1">
    <location>
        <begin position="954"/>
        <end position="972"/>
    </location>
</feature>
<feature type="region of interest" description="Disordered" evidence="1">
    <location>
        <begin position="375"/>
        <end position="411"/>
    </location>
</feature>
<proteinExistence type="predicted"/>
<evidence type="ECO:0000313" key="2">
    <source>
        <dbReference type="EMBL" id="KAF7545475.1"/>
    </source>
</evidence>
<evidence type="ECO:0000313" key="3">
    <source>
        <dbReference type="Proteomes" id="UP000722485"/>
    </source>
</evidence>
<name>A0A9P5LCI7_9HYPO</name>
<feature type="region of interest" description="Disordered" evidence="1">
    <location>
        <begin position="731"/>
        <end position="750"/>
    </location>
</feature>
<feature type="compositionally biased region" description="Basic and acidic residues" evidence="1">
    <location>
        <begin position="1065"/>
        <end position="1085"/>
    </location>
</feature>
<dbReference type="Proteomes" id="UP000722485">
    <property type="component" value="Unassembled WGS sequence"/>
</dbReference>
<feature type="compositionally biased region" description="Polar residues" evidence="1">
    <location>
        <begin position="1040"/>
        <end position="1064"/>
    </location>
</feature>
<keyword evidence="3" id="KW-1185">Reference proteome</keyword>
<dbReference type="EMBL" id="JAANBB010000252">
    <property type="protein sequence ID" value="KAF7545475.1"/>
    <property type="molecule type" value="Genomic_DNA"/>
</dbReference>
<gene>
    <name evidence="2" type="ORF">G7Z17_g9151</name>
</gene>
<sequence length="1100" mass="120304">MGRRATQHKVKLLLRWLKYCQLEDSTLSLPTMYLIRYTLKYNSRCDMMYFAEQEPPEPLPPHRDTDELPIFLYSQLEAQNLTNDRSLWKQVKPLLQFIRNHLPQPGHKGKYPTLFGWHSQDRHRTFWFFAFIEIEMEFRIYSARELLRMRHAPLSANLADNLWGKLQSDSDLVDVVRVPVSACRPLPLIKEEPREEKDSANTGHKIVANRVADRVAAPQLDGTDSEWKYVGRSDSENTETQPISAPPGLAAQKAEGFQRFYKAVVSPTHVRVTAGGRIVPNNRGSLSPTTKWTRERALGDVSAGSHPPTVTHSEIPPYPAQQPYGPFTPMMNGLALGMHSGMAPGPVHYPIMPAPMGYNMAGGYAMPPPAFSNFQLPKPAVNQSNSSSRSDKQSDGSGSDKQKPVCISPPEQFDHSRPFYFNGQWMMPNGHPFYPYNLMPPQGFQPAPMSTMMIPSNQSGVNTMIQNGVNSMAQNGVNSMIQTGFNPMVQNGVNGVNPGVQNGVKPMTQAAQPAQLVPSQTHLAPPTAAGSDMAHLQNPPISSIRPSEITKKQIESLRISMRYFEDQLQYNKHQIDEKATEQQAQMVRGQIEQFEKNLESQLAYESSHYPKAEAQNDDVHSTSSNGGNITGGPAKSDAEPNMPQPVPKEFVQAPATKISPVRGGGPTRAASGLNSTKSVSAFQPVKVKAELAIPNKEFAKKASSLPISAALAPPFQPRAPSTSTLATAIHAPQSTASSPDDEHHLANDHLVPPGGSGWRSFFKNSRSVIDLGGPYLVGRLPSGMKSEDATDSDYIYGRKLTKDERRARHMYWGKTPRSLQKGLPKFDGKDFYPPSPTKGSSSDSSTESVSPTSAADLENYPLGDELEQPEHSDPFQGMALSGLANIRSRLGDVTQSESLPPAENSMMGNYGPEIPRPFSCATQVSEVSRAFCQPGVFTHDSSSPSPPSLGSSEDSGKTDFKAKASPNDKSEDSDGALIFQGRQGMMQNGTKSRKSGNTILSTMLKKGKTSANVAPGKVSPTTAQGVLPNYAGHAAASLTPTIANTTPTPRGQCTKVGETNNIRSSTEKRVENRPPVDRRLDESRRGASRLGKGYRNMDSR</sequence>
<feature type="region of interest" description="Disordered" evidence="1">
    <location>
        <begin position="612"/>
        <end position="675"/>
    </location>
</feature>
<feature type="region of interest" description="Disordered" evidence="1">
    <location>
        <begin position="1040"/>
        <end position="1100"/>
    </location>
</feature>
<feature type="compositionally biased region" description="Basic and acidic residues" evidence="1">
    <location>
        <begin position="389"/>
        <end position="403"/>
    </location>
</feature>
<feature type="compositionally biased region" description="Basic and acidic residues" evidence="1">
    <location>
        <begin position="225"/>
        <end position="235"/>
    </location>
</feature>
<accession>A0A9P5LCI7</accession>
<feature type="region of interest" description="Disordered" evidence="1">
    <location>
        <begin position="811"/>
        <end position="857"/>
    </location>
</feature>
<dbReference type="AlphaFoldDB" id="A0A9P5LCI7"/>
<protein>
    <submittedName>
        <fullName evidence="2">Uncharacterized protein</fullName>
    </submittedName>
</protein>
<feature type="region of interest" description="Disordered" evidence="1">
    <location>
        <begin position="937"/>
        <end position="976"/>
    </location>
</feature>
<reference evidence="2" key="1">
    <citation type="submission" date="2020-03" db="EMBL/GenBank/DDBJ databases">
        <title>Draft Genome Sequence of Cylindrodendrum hubeiense.</title>
        <authorList>
            <person name="Buettner E."/>
            <person name="Kellner H."/>
        </authorList>
    </citation>
    <scope>NUCLEOTIDE SEQUENCE</scope>
    <source>
        <strain evidence="2">IHI 201604</strain>
    </source>
</reference>
<comment type="caution">
    <text evidence="2">The sequence shown here is derived from an EMBL/GenBank/DDBJ whole genome shotgun (WGS) entry which is preliminary data.</text>
</comment>
<organism evidence="2 3">
    <name type="scientific">Cylindrodendrum hubeiense</name>
    <dbReference type="NCBI Taxonomy" id="595255"/>
    <lineage>
        <taxon>Eukaryota</taxon>
        <taxon>Fungi</taxon>
        <taxon>Dikarya</taxon>
        <taxon>Ascomycota</taxon>
        <taxon>Pezizomycotina</taxon>
        <taxon>Sordariomycetes</taxon>
        <taxon>Hypocreomycetidae</taxon>
        <taxon>Hypocreales</taxon>
        <taxon>Nectriaceae</taxon>
        <taxon>Cylindrodendrum</taxon>
    </lineage>
</organism>
<feature type="compositionally biased region" description="Low complexity" evidence="1">
    <location>
        <begin position="837"/>
        <end position="853"/>
    </location>
</feature>
<evidence type="ECO:0000256" key="1">
    <source>
        <dbReference type="SAM" id="MobiDB-lite"/>
    </source>
</evidence>